<dbReference type="InterPro" id="IPR001854">
    <property type="entry name" value="Ribosomal_uL29"/>
</dbReference>
<dbReference type="GO" id="GO:0005840">
    <property type="term" value="C:ribosome"/>
    <property type="evidence" value="ECO:0007669"/>
    <property type="project" value="UniProtKB-KW"/>
</dbReference>
<organism evidence="4 5">
    <name type="scientific">Anncaliia algerae PRA339</name>
    <dbReference type="NCBI Taxonomy" id="1288291"/>
    <lineage>
        <taxon>Eukaryota</taxon>
        <taxon>Fungi</taxon>
        <taxon>Fungi incertae sedis</taxon>
        <taxon>Microsporidia</taxon>
        <taxon>Tubulinosematoidea</taxon>
        <taxon>Tubulinosematidae</taxon>
        <taxon>Anncaliia</taxon>
    </lineage>
</organism>
<name>A0A059EZB9_9MICR</name>
<evidence type="ECO:0000256" key="1">
    <source>
        <dbReference type="ARBA" id="ARBA00009254"/>
    </source>
</evidence>
<accession>A0A059EZB9</accession>
<dbReference type="OrthoDB" id="528635at2759"/>
<dbReference type="GO" id="GO:0003735">
    <property type="term" value="F:structural constituent of ribosome"/>
    <property type="evidence" value="ECO:0007669"/>
    <property type="project" value="InterPro"/>
</dbReference>
<dbReference type="GO" id="GO:1990904">
    <property type="term" value="C:ribonucleoprotein complex"/>
    <property type="evidence" value="ECO:0007669"/>
    <property type="project" value="UniProtKB-KW"/>
</dbReference>
<dbReference type="EMBL" id="KK365207">
    <property type="protein sequence ID" value="KCZ80059.1"/>
    <property type="molecule type" value="Genomic_DNA"/>
</dbReference>
<evidence type="ECO:0000256" key="3">
    <source>
        <dbReference type="ARBA" id="ARBA00023274"/>
    </source>
</evidence>
<gene>
    <name evidence="4" type="ORF">H312_02548</name>
</gene>
<dbReference type="Pfam" id="PF00831">
    <property type="entry name" value="Ribosomal_L29"/>
    <property type="match status" value="1"/>
</dbReference>
<dbReference type="STRING" id="1288291.A0A059EZB9"/>
<dbReference type="GO" id="GO:0006412">
    <property type="term" value="P:translation"/>
    <property type="evidence" value="ECO:0007669"/>
    <property type="project" value="InterPro"/>
</dbReference>
<reference evidence="4 5" key="2">
    <citation type="submission" date="2014-03" db="EMBL/GenBank/DDBJ databases">
        <title>The Genome Sequence of Anncaliia algerae insect isolate PRA339.</title>
        <authorList>
            <consortium name="The Broad Institute Genome Sequencing Platform"/>
            <consortium name="The Broad Institute Genome Sequencing Center for Infectious Disease"/>
            <person name="Cuomo C."/>
            <person name="Becnel J."/>
            <person name="Sanscrainte N."/>
            <person name="Walker B."/>
            <person name="Young S.K."/>
            <person name="Zeng Q."/>
            <person name="Gargeya S."/>
            <person name="Fitzgerald M."/>
            <person name="Haas B."/>
            <person name="Abouelleil A."/>
            <person name="Alvarado L."/>
            <person name="Arachchi H.M."/>
            <person name="Berlin A.M."/>
            <person name="Chapman S.B."/>
            <person name="Dewar J."/>
            <person name="Goldberg J."/>
            <person name="Griggs A."/>
            <person name="Gujja S."/>
            <person name="Hansen M."/>
            <person name="Howarth C."/>
            <person name="Imamovic A."/>
            <person name="Larimer J."/>
            <person name="McCowan C."/>
            <person name="Murphy C."/>
            <person name="Neiman D."/>
            <person name="Pearson M."/>
            <person name="Priest M."/>
            <person name="Roberts A."/>
            <person name="Saif S."/>
            <person name="Shea T."/>
            <person name="Sisk P."/>
            <person name="Sykes S."/>
            <person name="Wortman J."/>
            <person name="Nusbaum C."/>
            <person name="Birren B."/>
        </authorList>
    </citation>
    <scope>NUCLEOTIDE SEQUENCE [LARGE SCALE GENOMIC DNA]</scope>
    <source>
        <strain evidence="4 5">PRA339</strain>
    </source>
</reference>
<sequence length="119" mass="14382">MKILAEELRAKTIPELETFISELKSECLRLRQQKNSHTIRPKEIREARKNVARAMTIRTEKLYEEAWNKHKNDKVLPKELRPKLTRAKRLALNEKQVNRRERHYGGYRTQKKVYFSYSE</sequence>
<reference evidence="5" key="1">
    <citation type="submission" date="2013-02" db="EMBL/GenBank/DDBJ databases">
        <authorList>
            <consortium name="The Broad Institute Genome Sequencing Platform"/>
            <person name="Cuomo C."/>
            <person name="Becnel J."/>
            <person name="Sanscrainte N."/>
            <person name="Walker B."/>
            <person name="Young S.K."/>
            <person name="Zeng Q."/>
            <person name="Gargeya S."/>
            <person name="Fitzgerald M."/>
            <person name="Haas B."/>
            <person name="Abouelleil A."/>
            <person name="Alvarado L."/>
            <person name="Arachchi H.M."/>
            <person name="Berlin A.M."/>
            <person name="Chapman S.B."/>
            <person name="Dewar J."/>
            <person name="Goldberg J."/>
            <person name="Griggs A."/>
            <person name="Gujja S."/>
            <person name="Hansen M."/>
            <person name="Howarth C."/>
            <person name="Imamovic A."/>
            <person name="Larimer J."/>
            <person name="McCowan C."/>
            <person name="Murphy C."/>
            <person name="Neiman D."/>
            <person name="Pearson M."/>
            <person name="Priest M."/>
            <person name="Roberts A."/>
            <person name="Saif S."/>
            <person name="Shea T."/>
            <person name="Sisk P."/>
            <person name="Sykes S."/>
            <person name="Wortman J."/>
            <person name="Nusbaum C."/>
            <person name="Birren B."/>
        </authorList>
    </citation>
    <scope>NUCLEOTIDE SEQUENCE [LARGE SCALE GENOMIC DNA]</scope>
    <source>
        <strain evidence="5">PRA339</strain>
    </source>
</reference>
<dbReference type="Gene3D" id="1.10.287.310">
    <property type="match status" value="1"/>
</dbReference>
<protein>
    <submittedName>
        <fullName evidence="4">Ribosomal protein L29</fullName>
    </submittedName>
</protein>
<keyword evidence="5" id="KW-1185">Reference proteome</keyword>
<dbReference type="SUPFAM" id="SSF46561">
    <property type="entry name" value="Ribosomal protein L29 (L29p)"/>
    <property type="match status" value="1"/>
</dbReference>
<dbReference type="Proteomes" id="UP000030655">
    <property type="component" value="Unassembled WGS sequence"/>
</dbReference>
<dbReference type="InterPro" id="IPR036049">
    <property type="entry name" value="Ribosomal_uL29_sf"/>
</dbReference>
<dbReference type="HOGENOM" id="CLU_110381_3_0_1"/>
<keyword evidence="3" id="KW-0687">Ribonucleoprotein</keyword>
<evidence type="ECO:0000313" key="4">
    <source>
        <dbReference type="EMBL" id="KCZ80059.1"/>
    </source>
</evidence>
<dbReference type="NCBIfam" id="TIGR00012">
    <property type="entry name" value="L29"/>
    <property type="match status" value="1"/>
</dbReference>
<dbReference type="VEuPathDB" id="MicrosporidiaDB:H312_02548"/>
<dbReference type="HAMAP" id="MF_00374">
    <property type="entry name" value="Ribosomal_uL29"/>
    <property type="match status" value="1"/>
</dbReference>
<evidence type="ECO:0000313" key="5">
    <source>
        <dbReference type="Proteomes" id="UP000030655"/>
    </source>
</evidence>
<proteinExistence type="inferred from homology"/>
<evidence type="ECO:0000256" key="2">
    <source>
        <dbReference type="ARBA" id="ARBA00022980"/>
    </source>
</evidence>
<comment type="similarity">
    <text evidence="1">Belongs to the universal ribosomal protein uL29 family.</text>
</comment>
<keyword evidence="2 4" id="KW-0689">Ribosomal protein</keyword>
<dbReference type="AlphaFoldDB" id="A0A059EZB9"/>